<feature type="region of interest" description="Disordered" evidence="1">
    <location>
        <begin position="1"/>
        <end position="20"/>
    </location>
</feature>
<evidence type="ECO:0000313" key="3">
    <source>
        <dbReference type="Proteomes" id="UP000005753"/>
    </source>
</evidence>
<evidence type="ECO:0000256" key="1">
    <source>
        <dbReference type="SAM" id="MobiDB-lite"/>
    </source>
</evidence>
<organism evidence="2 3">
    <name type="scientific">Eubacterium cellulosolvens (strain ATCC 43171 / JCM 9499 / 6)</name>
    <name type="common">Cillobacterium cellulosolvens</name>
    <dbReference type="NCBI Taxonomy" id="633697"/>
    <lineage>
        <taxon>Bacteria</taxon>
        <taxon>Bacillati</taxon>
        <taxon>Bacillota</taxon>
        <taxon>Clostridia</taxon>
        <taxon>Eubacteriales</taxon>
        <taxon>Eubacteriaceae</taxon>
        <taxon>Eubacterium</taxon>
    </lineage>
</organism>
<dbReference type="EMBL" id="CM001487">
    <property type="protein sequence ID" value="EIM57738.1"/>
    <property type="molecule type" value="Genomic_DNA"/>
</dbReference>
<proteinExistence type="predicted"/>
<name>I5AVB5_EUBC6</name>
<gene>
    <name evidence="2" type="ORF">EubceDRAFT1_1964</name>
</gene>
<accession>I5AVB5</accession>
<reference evidence="2 3" key="1">
    <citation type="submission" date="2010-08" db="EMBL/GenBank/DDBJ databases">
        <authorList>
            <consortium name="US DOE Joint Genome Institute (JGI-PGF)"/>
            <person name="Lucas S."/>
            <person name="Copeland A."/>
            <person name="Lapidus A."/>
            <person name="Cheng J.-F."/>
            <person name="Bruce D."/>
            <person name="Goodwin L."/>
            <person name="Pitluck S."/>
            <person name="Land M.L."/>
            <person name="Hauser L."/>
            <person name="Chang Y.-J."/>
            <person name="Anderson I.J."/>
            <person name="Johnson E."/>
            <person name="Mulhopadhyay B."/>
            <person name="Kyrpides N."/>
            <person name="Woyke T.J."/>
        </authorList>
    </citation>
    <scope>NUCLEOTIDE SEQUENCE [LARGE SCALE GENOMIC DNA]</scope>
    <source>
        <strain evidence="2 3">6</strain>
    </source>
</reference>
<dbReference type="STRING" id="633697.EubceDRAFT1_1964"/>
<sequence>MRQEAEHAKRTLGSGGRSASIARVREQCLRPLCTSPEGHKTKRLSFLREHPAIGGGALRTRATCERVYSVFCRIWSTEEITENLDFT</sequence>
<dbReference type="AlphaFoldDB" id="I5AVB5"/>
<dbReference type="Proteomes" id="UP000005753">
    <property type="component" value="Chromosome"/>
</dbReference>
<dbReference type="HOGENOM" id="CLU_2478708_0_0_9"/>
<evidence type="ECO:0000313" key="2">
    <source>
        <dbReference type="EMBL" id="EIM57738.1"/>
    </source>
</evidence>
<keyword evidence="3" id="KW-1185">Reference proteome</keyword>
<reference evidence="2 3" key="2">
    <citation type="submission" date="2012-02" db="EMBL/GenBank/DDBJ databases">
        <title>Improved High-Quality Draft sequence of Eubacterium cellulosolvens 6.</title>
        <authorList>
            <consortium name="US DOE Joint Genome Institute"/>
            <person name="Lucas S."/>
            <person name="Han J."/>
            <person name="Lapidus A."/>
            <person name="Cheng J.-F."/>
            <person name="Goodwin L."/>
            <person name="Pitluck S."/>
            <person name="Peters L."/>
            <person name="Mikhailova N."/>
            <person name="Gu W."/>
            <person name="Detter J.C."/>
            <person name="Han C."/>
            <person name="Tapia R."/>
            <person name="Land M."/>
            <person name="Hauser L."/>
            <person name="Kyrpides N."/>
            <person name="Ivanova N."/>
            <person name="Pagani I."/>
            <person name="Johnson E."/>
            <person name="Mukhopadhyay B."/>
            <person name="Anderson I."/>
            <person name="Woyke T."/>
        </authorList>
    </citation>
    <scope>NUCLEOTIDE SEQUENCE [LARGE SCALE GENOMIC DNA]</scope>
    <source>
        <strain evidence="2 3">6</strain>
    </source>
</reference>
<protein>
    <submittedName>
        <fullName evidence="2">Uncharacterized protein</fullName>
    </submittedName>
</protein>